<dbReference type="EMBL" id="WITJ01000013">
    <property type="protein sequence ID" value="MQW40213.1"/>
    <property type="molecule type" value="Genomic_DNA"/>
</dbReference>
<dbReference type="Proteomes" id="UP000439550">
    <property type="component" value="Unassembled WGS sequence"/>
</dbReference>
<evidence type="ECO:0000313" key="3">
    <source>
        <dbReference type="Proteomes" id="UP000439550"/>
    </source>
</evidence>
<keyword evidence="1" id="KW-0812">Transmembrane</keyword>
<organism evidence="2 3">
    <name type="scientific">Lactococcus hircilactis</name>
    <dbReference type="NCBI Taxonomy" id="1494462"/>
    <lineage>
        <taxon>Bacteria</taxon>
        <taxon>Bacillati</taxon>
        <taxon>Bacillota</taxon>
        <taxon>Bacilli</taxon>
        <taxon>Lactobacillales</taxon>
        <taxon>Streptococcaceae</taxon>
        <taxon>Lactococcus</taxon>
    </lineage>
</organism>
<proteinExistence type="predicted"/>
<name>A0A7X1Z9B8_9LACT</name>
<keyword evidence="1" id="KW-0472">Membrane</keyword>
<dbReference type="RefSeq" id="WP_343030357.1">
    <property type="nucleotide sequence ID" value="NZ_CAXYUY010000023.1"/>
</dbReference>
<feature type="transmembrane region" description="Helical" evidence="1">
    <location>
        <begin position="52"/>
        <end position="70"/>
    </location>
</feature>
<keyword evidence="1" id="KW-1133">Transmembrane helix</keyword>
<dbReference type="InterPro" id="IPR021506">
    <property type="entry name" value="DUF3165"/>
</dbReference>
<dbReference type="Pfam" id="PF11364">
    <property type="entry name" value="DUF3165"/>
    <property type="match status" value="1"/>
</dbReference>
<protein>
    <submittedName>
        <fullName evidence="2">DUF3165 family protein</fullName>
    </submittedName>
</protein>
<reference evidence="2 3" key="1">
    <citation type="submission" date="2019-10" db="EMBL/GenBank/DDBJ databases">
        <authorList>
            <person name="Dong K."/>
        </authorList>
    </citation>
    <scope>NUCLEOTIDE SEQUENCE [LARGE SCALE GENOMIC DNA]</scope>
    <source>
        <strain evidence="2 3">DSM 28960</strain>
    </source>
</reference>
<accession>A0A7X1Z9B8</accession>
<evidence type="ECO:0000313" key="2">
    <source>
        <dbReference type="EMBL" id="MQW40213.1"/>
    </source>
</evidence>
<keyword evidence="3" id="KW-1185">Reference proteome</keyword>
<gene>
    <name evidence="2" type="ORF">GHI93_09770</name>
</gene>
<dbReference type="AlphaFoldDB" id="A0A7X1Z9B8"/>
<comment type="caution">
    <text evidence="2">The sequence shown here is derived from an EMBL/GenBank/DDBJ whole genome shotgun (WGS) entry which is preliminary data.</text>
</comment>
<sequence>MLYFILLVIMALVYLFVMPKEIRRSLDIFALAALVVLVLAVAISQAVMNRGLVLEILIVICGFFLMIKAWREIGQMNQRGRRSNRNKRR</sequence>
<evidence type="ECO:0000256" key="1">
    <source>
        <dbReference type="SAM" id="Phobius"/>
    </source>
</evidence>
<feature type="transmembrane region" description="Helical" evidence="1">
    <location>
        <begin position="29"/>
        <end position="47"/>
    </location>
</feature>